<dbReference type="Pfam" id="PF03098">
    <property type="entry name" value="An_peroxidase"/>
    <property type="match status" value="1"/>
</dbReference>
<evidence type="ECO:0000256" key="5">
    <source>
        <dbReference type="ARBA" id="ARBA00022723"/>
    </source>
</evidence>
<gene>
    <name evidence="10" type="ORF">Q9L58_009523</name>
</gene>
<organism evidence="10 11">
    <name type="scientific">Discina gigas</name>
    <dbReference type="NCBI Taxonomy" id="1032678"/>
    <lineage>
        <taxon>Eukaryota</taxon>
        <taxon>Fungi</taxon>
        <taxon>Dikarya</taxon>
        <taxon>Ascomycota</taxon>
        <taxon>Pezizomycotina</taxon>
        <taxon>Pezizomycetes</taxon>
        <taxon>Pezizales</taxon>
        <taxon>Discinaceae</taxon>
        <taxon>Discina</taxon>
    </lineage>
</organism>
<evidence type="ECO:0000256" key="7">
    <source>
        <dbReference type="ARBA" id="ARBA00023002"/>
    </source>
</evidence>
<dbReference type="CDD" id="cd20612">
    <property type="entry name" value="CYP_LDS-like_C"/>
    <property type="match status" value="1"/>
</dbReference>
<protein>
    <recommendedName>
        <fullName evidence="3">linoleate 8R-lipoxygenase</fullName>
        <ecNumber evidence="3">1.13.11.60</ecNumber>
    </recommendedName>
</protein>
<evidence type="ECO:0000256" key="4">
    <source>
        <dbReference type="ARBA" id="ARBA00022559"/>
    </source>
</evidence>
<dbReference type="InterPro" id="IPR036396">
    <property type="entry name" value="Cyt_P450_sf"/>
</dbReference>
<keyword evidence="5" id="KW-0479">Metal-binding</keyword>
<dbReference type="InterPro" id="IPR050783">
    <property type="entry name" value="Oxylipin_biosynth_metab"/>
</dbReference>
<dbReference type="InterPro" id="IPR034812">
    <property type="entry name" value="Ppo-like_N"/>
</dbReference>
<comment type="subunit">
    <text evidence="2">Homotetramer.</text>
</comment>
<keyword evidence="8" id="KW-0408">Iron</keyword>
<dbReference type="InterPro" id="IPR037120">
    <property type="entry name" value="Haem_peroxidase_sf_animal"/>
</dbReference>
<dbReference type="PROSITE" id="PS00086">
    <property type="entry name" value="CYTOCHROME_P450"/>
    <property type="match status" value="1"/>
</dbReference>
<evidence type="ECO:0000313" key="10">
    <source>
        <dbReference type="EMBL" id="KAL0631607.1"/>
    </source>
</evidence>
<proteinExistence type="predicted"/>
<accession>A0ABR3G6M8</accession>
<reference evidence="10 11" key="1">
    <citation type="submission" date="2024-02" db="EMBL/GenBank/DDBJ databases">
        <title>Discinaceae phylogenomics.</title>
        <authorList>
            <person name="Dirks A.C."/>
            <person name="James T.Y."/>
        </authorList>
    </citation>
    <scope>NUCLEOTIDE SEQUENCE [LARGE SCALE GENOMIC DNA]</scope>
    <source>
        <strain evidence="10 11">ACD0624</strain>
    </source>
</reference>
<dbReference type="EMBL" id="JBBBZM010000229">
    <property type="protein sequence ID" value="KAL0631607.1"/>
    <property type="molecule type" value="Genomic_DNA"/>
</dbReference>
<dbReference type="Pfam" id="PF00067">
    <property type="entry name" value="p450"/>
    <property type="match status" value="1"/>
</dbReference>
<dbReference type="PANTHER" id="PTHR11903:SF13">
    <property type="entry name" value="LINOLEATE 10R-LIPOXYGENASE"/>
    <property type="match status" value="1"/>
</dbReference>
<evidence type="ECO:0000256" key="2">
    <source>
        <dbReference type="ARBA" id="ARBA00011881"/>
    </source>
</evidence>
<evidence type="ECO:0000256" key="9">
    <source>
        <dbReference type="ARBA" id="ARBA00023235"/>
    </source>
</evidence>
<name>A0ABR3G6M8_9PEZI</name>
<dbReference type="InterPro" id="IPR010255">
    <property type="entry name" value="Haem_peroxidase_sf"/>
</dbReference>
<dbReference type="PROSITE" id="PS50292">
    <property type="entry name" value="PEROXIDASE_3"/>
    <property type="match status" value="1"/>
</dbReference>
<evidence type="ECO:0000256" key="3">
    <source>
        <dbReference type="ARBA" id="ARBA00013239"/>
    </source>
</evidence>
<dbReference type="InterPro" id="IPR001128">
    <property type="entry name" value="Cyt_P450"/>
</dbReference>
<comment type="catalytic activity">
    <reaction evidence="1">
        <text>(9Z,12Z)-octadecadienoate + O2 = (8R,9Z,12Z)-8-hydroperoxyoctadeca-9,12-dienoate</text>
        <dbReference type="Rhea" id="RHEA:25395"/>
        <dbReference type="ChEBI" id="CHEBI:15379"/>
        <dbReference type="ChEBI" id="CHEBI:30245"/>
        <dbReference type="ChEBI" id="CHEBI:58659"/>
        <dbReference type="EC" id="1.13.11.60"/>
    </reaction>
</comment>
<dbReference type="InterPro" id="IPR017972">
    <property type="entry name" value="Cyt_P450_CS"/>
</dbReference>
<evidence type="ECO:0000313" key="11">
    <source>
        <dbReference type="Proteomes" id="UP001447188"/>
    </source>
</evidence>
<dbReference type="Gene3D" id="1.10.640.10">
    <property type="entry name" value="Haem peroxidase domain superfamily, animal type"/>
    <property type="match status" value="1"/>
</dbReference>
<comment type="caution">
    <text evidence="10">The sequence shown here is derived from an EMBL/GenBank/DDBJ whole genome shotgun (WGS) entry which is preliminary data.</text>
</comment>
<dbReference type="SUPFAM" id="SSF48264">
    <property type="entry name" value="Cytochrome P450"/>
    <property type="match status" value="1"/>
</dbReference>
<keyword evidence="4" id="KW-0575">Peroxidase</keyword>
<dbReference type="PANTHER" id="PTHR11903">
    <property type="entry name" value="PROSTAGLANDIN G/H SYNTHASE"/>
    <property type="match status" value="1"/>
</dbReference>
<dbReference type="EC" id="1.13.11.60" evidence="3"/>
<sequence length="1097" mass="121350">MDWKADVKALVGDVPGYIKSKFTSSNDQKVYGEILSSLASSGVSITGDVLLLAETALQGASGEPMDDRTMLMERLIGLVSKLPEGSFARKKLTAKLIDQLWDSLQHPPLCYVGDKYQYRQPDGSHNNIMYPDLGKAGTPYARTVRSETMKPGARPDPGLLFDLLMSRGDGFRENEAGVSSMLFYHASIIIHDVFRTNRKDGTISDTSSYLDLAPLYGSSQADQDAIRTFVNGEIKPDTFSEKRLLGFPPGVCIMLVMYSRFHNSTARTLAAINEGGRFSLSPNADDAAKKKRDNDLFQTARLVTNGLYISISLHDYIRGIANLNHTESTWTLDPRVEIDKTYDGEGVPRGVGNQVSCEFNLLYRFHSAISKRDDKWTREFYAKIIPGIDPLAVSMPVLLQAIGRFEQAIPTEPSLREFGGLTRANDGTFNDEQMVKILKESIEDPAGSFGANNVPDILKPVEILGIIQARKWNVASLNEFRGFFNLKRYATFEEMNPDPYVASTLKKLYGHPDQVEMYPGMFLEAAKPRMDPGMGISATYTVSRAVFSDAVTLVRSDRFLTQDYTPANLTNWGITEVAPDFKTLNGSKMFHLIINAFPKWFKFNSVYALQPFYTPTESLKIFTKFGKTDLYSFDPPSYDAPPIPIVTHAALKTVLGDQKNYKVPWGARMSSLEDYMLAADGESNTAQRNLVAAALYGVDGATQQFKDYTEQITMKLLKRDSYQLGKNSVYQVDIVKDIANLAPLHFAATLCYLPLKSDTNPNGVYSEEELYKVLSELTIYVFSDSDPTKSFARRREVRSSIAKLCKTVEEQVTKLKTLVPILTGAAQATTAGLGKFGIKTPILSSIVAAKPITGILSSISQPSKSKNVAPLQDYGENLAKKLLAAGKTPKEVAAILVGTACAFVGNTAAASAQLIDFYMQEENKVHWNEIQRLATLNTPEADQSIIKYVLEGTRLSNSLGIMRNVDPVDGQPLSIAQNGQNISVKKGDKLFVSFIAVCRDPAVFPNPLEIRLDRPLEAYVTFGEGPHQCLGKELNIIHNFASLKILAKLKNLRRTPGDEGKLKVINKPGGIKIYMTPDWSSFTPYPTTMKLMFDGPP</sequence>
<dbReference type="Proteomes" id="UP001447188">
    <property type="component" value="Unassembled WGS sequence"/>
</dbReference>
<evidence type="ECO:0000256" key="1">
    <source>
        <dbReference type="ARBA" id="ARBA00000699"/>
    </source>
</evidence>
<dbReference type="Gene3D" id="1.10.630.10">
    <property type="entry name" value="Cytochrome P450"/>
    <property type="match status" value="1"/>
</dbReference>
<keyword evidence="11" id="KW-1185">Reference proteome</keyword>
<dbReference type="InterPro" id="IPR019791">
    <property type="entry name" value="Haem_peroxidase_animal"/>
</dbReference>
<keyword evidence="7" id="KW-0560">Oxidoreductase</keyword>
<evidence type="ECO:0000256" key="8">
    <source>
        <dbReference type="ARBA" id="ARBA00023004"/>
    </source>
</evidence>
<dbReference type="CDD" id="cd09817">
    <property type="entry name" value="linoleate_diol_synthase_like"/>
    <property type="match status" value="1"/>
</dbReference>
<keyword evidence="6" id="KW-0223">Dioxygenase</keyword>
<dbReference type="SUPFAM" id="SSF48113">
    <property type="entry name" value="Heme-dependent peroxidases"/>
    <property type="match status" value="1"/>
</dbReference>
<evidence type="ECO:0000256" key="6">
    <source>
        <dbReference type="ARBA" id="ARBA00022964"/>
    </source>
</evidence>
<keyword evidence="9" id="KW-0413">Isomerase</keyword>